<evidence type="ECO:0000256" key="9">
    <source>
        <dbReference type="ARBA" id="ARBA00023180"/>
    </source>
</evidence>
<evidence type="ECO:0000256" key="8">
    <source>
        <dbReference type="ARBA" id="ARBA00023136"/>
    </source>
</evidence>
<organism evidence="12 13">
    <name type="scientific">Neogobius melanostomus</name>
    <name type="common">round goby</name>
    <dbReference type="NCBI Taxonomy" id="47308"/>
    <lineage>
        <taxon>Eukaryota</taxon>
        <taxon>Metazoa</taxon>
        <taxon>Chordata</taxon>
        <taxon>Craniata</taxon>
        <taxon>Vertebrata</taxon>
        <taxon>Euteleostomi</taxon>
        <taxon>Actinopterygii</taxon>
        <taxon>Neopterygii</taxon>
        <taxon>Teleostei</taxon>
        <taxon>Neoteleostei</taxon>
        <taxon>Acanthomorphata</taxon>
        <taxon>Gobiaria</taxon>
        <taxon>Gobiiformes</taxon>
        <taxon>Gobioidei</taxon>
        <taxon>Gobiidae</taxon>
        <taxon>Benthophilinae</taxon>
        <taxon>Neogobiini</taxon>
        <taxon>Neogobius</taxon>
    </lineage>
</organism>
<evidence type="ECO:0000256" key="11">
    <source>
        <dbReference type="SAM" id="Phobius"/>
    </source>
</evidence>
<protein>
    <submittedName>
        <fullName evidence="12">Glucosaminyl (N-acetyl) transferase family member 7</fullName>
    </submittedName>
</protein>
<keyword evidence="8 11" id="KW-0472">Membrane</keyword>
<evidence type="ECO:0000256" key="10">
    <source>
        <dbReference type="ARBA" id="ARBA00038150"/>
    </source>
</evidence>
<evidence type="ECO:0000256" key="2">
    <source>
        <dbReference type="ARBA" id="ARBA00004922"/>
    </source>
</evidence>
<proteinExistence type="inferred from homology"/>
<dbReference type="Pfam" id="PF02485">
    <property type="entry name" value="Branch"/>
    <property type="match status" value="1"/>
</dbReference>
<dbReference type="PANTHER" id="PTHR19297">
    <property type="entry name" value="GLYCOSYLTRANSFERASE 14 FAMILY MEMBER"/>
    <property type="match status" value="1"/>
</dbReference>
<keyword evidence="4" id="KW-0808">Transferase</keyword>
<evidence type="ECO:0000256" key="3">
    <source>
        <dbReference type="ARBA" id="ARBA00022676"/>
    </source>
</evidence>
<keyword evidence="9" id="KW-0325">Glycoprotein</keyword>
<evidence type="ECO:0000256" key="5">
    <source>
        <dbReference type="ARBA" id="ARBA00022692"/>
    </source>
</evidence>
<comment type="similarity">
    <text evidence="10">Belongs to the glycosyltransferase 14 family.</text>
</comment>
<reference evidence="12" key="1">
    <citation type="submission" date="2025-08" db="UniProtKB">
        <authorList>
            <consortium name="Ensembl"/>
        </authorList>
    </citation>
    <scope>IDENTIFICATION</scope>
</reference>
<evidence type="ECO:0000313" key="12">
    <source>
        <dbReference type="Ensembl" id="ENSNMLP00000009303.1"/>
    </source>
</evidence>
<keyword evidence="6" id="KW-0735">Signal-anchor</keyword>
<sequence length="401" mass="46145">MCHLEPTKCIFVVCLGISVMVCSLIYLNADEPPEPKSRLACRPFAPQCKPFLLGYTSGLQWHRQQCQVERYIVNQTLECSKLVSDLNFITAPLSKEEEDYPLAFILTIHKELELFIRLLRAIYMPQNVYCIHVDGKAPQEYKAAVQKLASCFGNVFVARRSETITYAGYSRLQADLNCMGELAMSKIRWRKVINLCGQDFPIMSNLELVRYMQSKDFIHIEMAGSHVRRIDQRKGPPPHNMQLYFGTAYYALTREFVQFVLTNQVAQELLMWSRDTYSPDEHFWVTLNHVKEAPGSFPSGGWQGSVRAIKWSDQQGASHDGCRGRYVRDICVYGIDDLPWIIKSKGMFANKFETDAYPEALDCLEQWHRNKVLMKATVPVEPTWLLAIPYSNSTDLQLWSK</sequence>
<dbReference type="GO" id="GO:0008375">
    <property type="term" value="F:acetylglucosaminyltransferase activity"/>
    <property type="evidence" value="ECO:0007669"/>
    <property type="project" value="TreeGrafter"/>
</dbReference>
<evidence type="ECO:0000313" key="13">
    <source>
        <dbReference type="Proteomes" id="UP000694523"/>
    </source>
</evidence>
<evidence type="ECO:0000256" key="1">
    <source>
        <dbReference type="ARBA" id="ARBA00004323"/>
    </source>
</evidence>
<comment type="subcellular location">
    <subcellularLocation>
        <location evidence="1">Golgi apparatus membrane</location>
        <topology evidence="1">Single-pass type II membrane protein</topology>
    </subcellularLocation>
</comment>
<feature type="transmembrane region" description="Helical" evidence="11">
    <location>
        <begin position="9"/>
        <end position="29"/>
    </location>
</feature>
<evidence type="ECO:0000256" key="6">
    <source>
        <dbReference type="ARBA" id="ARBA00022968"/>
    </source>
</evidence>
<dbReference type="PANTHER" id="PTHR19297:SF178">
    <property type="entry name" value="BETA-1,3-GALACTOSYL-O-GLYCOSYL-GLYCOPROTEIN BETA-1,6-N-ACETYLGLUCOSAMINYLTRANSFERASE 7"/>
    <property type="match status" value="1"/>
</dbReference>
<keyword evidence="13" id="KW-1185">Reference proteome</keyword>
<dbReference type="AlphaFoldDB" id="A0A8C6SNJ5"/>
<evidence type="ECO:0000256" key="7">
    <source>
        <dbReference type="ARBA" id="ARBA00022989"/>
    </source>
</evidence>
<keyword evidence="7 11" id="KW-1133">Transmembrane helix</keyword>
<dbReference type="GO" id="GO:0000139">
    <property type="term" value="C:Golgi membrane"/>
    <property type="evidence" value="ECO:0007669"/>
    <property type="project" value="UniProtKB-SubCell"/>
</dbReference>
<dbReference type="Proteomes" id="UP000694523">
    <property type="component" value="Unplaced"/>
</dbReference>
<comment type="pathway">
    <text evidence="2">Protein modification; protein glycosylation.</text>
</comment>
<evidence type="ECO:0000256" key="4">
    <source>
        <dbReference type="ARBA" id="ARBA00022679"/>
    </source>
</evidence>
<keyword evidence="3" id="KW-0328">Glycosyltransferase</keyword>
<reference evidence="12" key="2">
    <citation type="submission" date="2025-09" db="UniProtKB">
        <authorList>
            <consortium name="Ensembl"/>
        </authorList>
    </citation>
    <scope>IDENTIFICATION</scope>
</reference>
<dbReference type="InterPro" id="IPR003406">
    <property type="entry name" value="Glyco_trans_14"/>
</dbReference>
<accession>A0A8C6SNJ5</accession>
<keyword evidence="5 11" id="KW-0812">Transmembrane</keyword>
<dbReference type="Ensembl" id="ENSNMLT00000010519.1">
    <property type="protein sequence ID" value="ENSNMLP00000009303.1"/>
    <property type="gene ID" value="ENSNMLG00000006486.1"/>
</dbReference>
<name>A0A8C6SNJ5_9GOBI</name>